<protein>
    <submittedName>
        <fullName evidence="2">PG_binding_1</fullName>
    </submittedName>
</protein>
<dbReference type="SUPFAM" id="SSF47090">
    <property type="entry name" value="PGBD-like"/>
    <property type="match status" value="2"/>
</dbReference>
<feature type="domain" description="Peptidoglycan binding-like" evidence="1">
    <location>
        <begin position="85"/>
        <end position="123"/>
    </location>
</feature>
<proteinExistence type="predicted"/>
<dbReference type="InterPro" id="IPR036365">
    <property type="entry name" value="PGBD-like_sf"/>
</dbReference>
<evidence type="ECO:0000259" key="1">
    <source>
        <dbReference type="Pfam" id="PF01471"/>
    </source>
</evidence>
<dbReference type="AlphaFoldDB" id="A0A060CFN3"/>
<organism evidence="2">
    <name type="scientific">uncultured Desulfitobacterium sp</name>
    <dbReference type="NCBI Taxonomy" id="244202"/>
    <lineage>
        <taxon>Bacteria</taxon>
        <taxon>Bacillati</taxon>
        <taxon>Bacillota</taxon>
        <taxon>Clostridia</taxon>
        <taxon>Eubacteriales</taxon>
        <taxon>Desulfitobacteriaceae</taxon>
        <taxon>Desulfitobacterium</taxon>
        <taxon>environmental samples</taxon>
    </lineage>
</organism>
<evidence type="ECO:0000313" key="2">
    <source>
        <dbReference type="EMBL" id="AIA95453.1"/>
    </source>
</evidence>
<feature type="domain" description="Peptidoglycan binding-like" evidence="1">
    <location>
        <begin position="6"/>
        <end position="62"/>
    </location>
</feature>
<dbReference type="InterPro" id="IPR002477">
    <property type="entry name" value="Peptidoglycan-bd-like"/>
</dbReference>
<name>A0A060CFN3_9FIRM</name>
<accession>A0A060CFN3</accession>
<feature type="non-terminal residue" evidence="2">
    <location>
        <position position="124"/>
    </location>
</feature>
<dbReference type="InterPro" id="IPR036366">
    <property type="entry name" value="PGBDSf"/>
</dbReference>
<sequence>MAEGNQGDLVAEYQRKLQNAGYLSGAADGIYGPDMAEAVKRLQREQGIPVSGVIDEETLAWLSSVGQNNNRTPVPRGDIMMPGSSGGQVAKLQNLLLLHGYNPGTADGIYGAATADAVRMLQER</sequence>
<dbReference type="EMBL" id="KF128090">
    <property type="protein sequence ID" value="AIA95453.1"/>
    <property type="molecule type" value="Genomic_DNA"/>
</dbReference>
<dbReference type="Gene3D" id="1.10.101.10">
    <property type="entry name" value="PGBD-like superfamily/PGBD"/>
    <property type="match status" value="2"/>
</dbReference>
<reference evidence="2" key="1">
    <citation type="journal article" date="2013" name="Environ. Microbiol.">
        <title>Seasonally variable intestinal metagenomes of the red palm weevil (Rhynchophorus ferrugineus).</title>
        <authorList>
            <person name="Jia S."/>
            <person name="Zhang X."/>
            <person name="Zhang G."/>
            <person name="Yin A."/>
            <person name="Zhang S."/>
            <person name="Li F."/>
            <person name="Wang L."/>
            <person name="Zhao D."/>
            <person name="Yun Q."/>
            <person name="Tala"/>
            <person name="Wang J."/>
            <person name="Sun G."/>
            <person name="Baabdullah M."/>
            <person name="Yu X."/>
            <person name="Hu S."/>
            <person name="Al-Mssallem I.S."/>
            <person name="Yu J."/>
        </authorList>
    </citation>
    <scope>NUCLEOTIDE SEQUENCE</scope>
</reference>
<dbReference type="Pfam" id="PF01471">
    <property type="entry name" value="PG_binding_1"/>
    <property type="match status" value="2"/>
</dbReference>